<proteinExistence type="predicted"/>
<dbReference type="Proteomes" id="UP000320762">
    <property type="component" value="Unassembled WGS sequence"/>
</dbReference>
<feature type="compositionally biased region" description="Polar residues" evidence="2">
    <location>
        <begin position="191"/>
        <end position="202"/>
    </location>
</feature>
<feature type="compositionally biased region" description="Acidic residues" evidence="2">
    <location>
        <begin position="364"/>
        <end position="390"/>
    </location>
</feature>
<keyword evidence="3" id="KW-0472">Membrane</keyword>
<sequence>MPAPAPFTSAQPLYPALYLYPLNDSFIPKHIYLPPNTKVKIGRQTNAKTAPGERNGYFDSKVLSRQHAEVWEENGKIYIRDVKSSNGTFINGDRLSGEGLESDPYDLKSEDIVEFGIDIVGEDNKTIIHHKVSARVVCIFSEHDAQVALRAEQNTQQQQHLPPQQQHQQYSGPSSSFNFNANPPPRRQVGAPTQNGPANQLGSLGGPNMRPPGKSSISFEHILNRLQGELQKSRETGAELHTITGAMGDIHDTLGGNLPPNVPPYPHSLPPVRQPQQLGNGDGIPQEQSTSPEPQPPRPSSSHGSPDAMQGSLSSLEKEITSAQSSLLAQMEKLNDVLDEQEKIRDEVRRLREVVYVEHRDKHEEEEERGSGFDEDDEGEGETMEDDDDDARSVATLVPHELERVDEVDEEHLENADEHREDEQRRDDNLSLGRPRTPEPTHLGMRDRQPHQPSPLSNDASLSASIDDLAARMSELTAQLESALALSSSLQAKHAEAQDTISRLEQKIGVLETLITTKSEKEELPAPPPVVETTASPSEEVSKILSNYKTAFDQQFAAMREEWNAERERMRVVEERVALTASTSHATALPNGDATSKLTGGLVTPPSPRSPARKRRSGSRRRSRSGSRSEEGASDAESVSTGATKVEFEGKEKGFADAIDRGLVTPEHSLRGGMPGYAGNSDIKDDMRKAGGFRDARTTGSPANAQAAVGVLVLSIAAAAVIWRVKD</sequence>
<feature type="coiled-coil region" evidence="1">
    <location>
        <begin position="466"/>
        <end position="514"/>
    </location>
</feature>
<organism evidence="5 6">
    <name type="scientific">Schizophyllum amplum</name>
    <dbReference type="NCBI Taxonomy" id="97359"/>
    <lineage>
        <taxon>Eukaryota</taxon>
        <taxon>Fungi</taxon>
        <taxon>Dikarya</taxon>
        <taxon>Basidiomycota</taxon>
        <taxon>Agaricomycotina</taxon>
        <taxon>Agaricomycetes</taxon>
        <taxon>Agaricomycetidae</taxon>
        <taxon>Agaricales</taxon>
        <taxon>Schizophyllaceae</taxon>
        <taxon>Schizophyllum</taxon>
    </lineage>
</organism>
<dbReference type="InterPro" id="IPR008984">
    <property type="entry name" value="SMAD_FHA_dom_sf"/>
</dbReference>
<feature type="transmembrane region" description="Helical" evidence="3">
    <location>
        <begin position="707"/>
        <end position="725"/>
    </location>
</feature>
<evidence type="ECO:0000259" key="4">
    <source>
        <dbReference type="PROSITE" id="PS50006"/>
    </source>
</evidence>
<feature type="compositionally biased region" description="Basic and acidic residues" evidence="2">
    <location>
        <begin position="413"/>
        <end position="429"/>
    </location>
</feature>
<feature type="domain" description="FHA" evidence="4">
    <location>
        <begin position="39"/>
        <end position="95"/>
    </location>
</feature>
<dbReference type="SUPFAM" id="SSF49879">
    <property type="entry name" value="SMAD/FHA domain"/>
    <property type="match status" value="1"/>
</dbReference>
<evidence type="ECO:0000256" key="1">
    <source>
        <dbReference type="SAM" id="Coils"/>
    </source>
</evidence>
<dbReference type="PANTHER" id="PTHR15715:SF37">
    <property type="entry name" value="LD47843P"/>
    <property type="match status" value="1"/>
</dbReference>
<dbReference type="InterPro" id="IPR000253">
    <property type="entry name" value="FHA_dom"/>
</dbReference>
<keyword evidence="3" id="KW-0812">Transmembrane</keyword>
<feature type="region of interest" description="Disordered" evidence="2">
    <location>
        <begin position="151"/>
        <end position="216"/>
    </location>
</feature>
<dbReference type="EMBL" id="VDMD01000002">
    <property type="protein sequence ID" value="TRM68625.1"/>
    <property type="molecule type" value="Genomic_DNA"/>
</dbReference>
<protein>
    <recommendedName>
        <fullName evidence="4">FHA domain-containing protein</fullName>
    </recommendedName>
</protein>
<evidence type="ECO:0000313" key="5">
    <source>
        <dbReference type="EMBL" id="TRM68625.1"/>
    </source>
</evidence>
<dbReference type="Pfam" id="PF00498">
    <property type="entry name" value="FHA"/>
    <property type="match status" value="1"/>
</dbReference>
<keyword evidence="3" id="KW-1133">Transmembrane helix</keyword>
<feature type="compositionally biased region" description="Basic residues" evidence="2">
    <location>
        <begin position="611"/>
        <end position="625"/>
    </location>
</feature>
<keyword evidence="6" id="KW-1185">Reference proteome</keyword>
<evidence type="ECO:0000313" key="6">
    <source>
        <dbReference type="Proteomes" id="UP000320762"/>
    </source>
</evidence>
<dbReference type="Gene3D" id="2.60.200.20">
    <property type="match status" value="1"/>
</dbReference>
<keyword evidence="1" id="KW-0175">Coiled coil</keyword>
<dbReference type="AlphaFoldDB" id="A0A550CV17"/>
<evidence type="ECO:0000256" key="3">
    <source>
        <dbReference type="SAM" id="Phobius"/>
    </source>
</evidence>
<dbReference type="PANTHER" id="PTHR15715">
    <property type="entry name" value="CENTROSOMAL PROTEIN OF 170 KDA"/>
    <property type="match status" value="1"/>
</dbReference>
<comment type="caution">
    <text evidence="5">The sequence shown here is derived from an EMBL/GenBank/DDBJ whole genome shotgun (WGS) entry which is preliminary data.</text>
</comment>
<dbReference type="OrthoDB" id="687730at2759"/>
<dbReference type="GO" id="GO:0005737">
    <property type="term" value="C:cytoplasm"/>
    <property type="evidence" value="ECO:0007669"/>
    <property type="project" value="TreeGrafter"/>
</dbReference>
<feature type="compositionally biased region" description="Pro residues" evidence="2">
    <location>
        <begin position="260"/>
        <end position="273"/>
    </location>
</feature>
<feature type="compositionally biased region" description="Polar residues" evidence="2">
    <location>
        <begin position="311"/>
        <end position="321"/>
    </location>
</feature>
<dbReference type="PROSITE" id="PS50006">
    <property type="entry name" value="FHA_DOMAIN"/>
    <property type="match status" value="1"/>
</dbReference>
<feature type="region of interest" description="Disordered" evidence="2">
    <location>
        <begin position="581"/>
        <end position="645"/>
    </location>
</feature>
<accession>A0A550CV17</accession>
<dbReference type="InterPro" id="IPR051176">
    <property type="entry name" value="Cent_Immune-Sig_Mod"/>
</dbReference>
<feature type="compositionally biased region" description="Basic and acidic residues" evidence="2">
    <location>
        <begin position="436"/>
        <end position="450"/>
    </location>
</feature>
<feature type="region of interest" description="Disordered" evidence="2">
    <location>
        <begin position="361"/>
        <end position="461"/>
    </location>
</feature>
<name>A0A550CV17_9AGAR</name>
<dbReference type="SMART" id="SM00240">
    <property type="entry name" value="FHA"/>
    <property type="match status" value="1"/>
</dbReference>
<dbReference type="STRING" id="97359.A0A550CV17"/>
<evidence type="ECO:0000256" key="2">
    <source>
        <dbReference type="SAM" id="MobiDB-lite"/>
    </source>
</evidence>
<gene>
    <name evidence="5" type="ORF">BD626DRAFT_482302</name>
</gene>
<reference evidence="5 6" key="1">
    <citation type="journal article" date="2019" name="New Phytol.">
        <title>Comparative genomics reveals unique wood-decay strategies and fruiting body development in the Schizophyllaceae.</title>
        <authorList>
            <person name="Almasi E."/>
            <person name="Sahu N."/>
            <person name="Krizsan K."/>
            <person name="Balint B."/>
            <person name="Kovacs G.M."/>
            <person name="Kiss B."/>
            <person name="Cseklye J."/>
            <person name="Drula E."/>
            <person name="Henrissat B."/>
            <person name="Nagy I."/>
            <person name="Chovatia M."/>
            <person name="Adam C."/>
            <person name="LaButti K."/>
            <person name="Lipzen A."/>
            <person name="Riley R."/>
            <person name="Grigoriev I.V."/>
            <person name="Nagy L.G."/>
        </authorList>
    </citation>
    <scope>NUCLEOTIDE SEQUENCE [LARGE SCALE GENOMIC DNA]</scope>
    <source>
        <strain evidence="5 6">NL-1724</strain>
    </source>
</reference>
<feature type="compositionally biased region" description="Low complexity" evidence="2">
    <location>
        <begin position="156"/>
        <end position="169"/>
    </location>
</feature>
<feature type="region of interest" description="Disordered" evidence="2">
    <location>
        <begin position="251"/>
        <end position="321"/>
    </location>
</feature>
<feature type="compositionally biased region" description="Polar residues" evidence="2">
    <location>
        <begin position="170"/>
        <end position="181"/>
    </location>
</feature>